<dbReference type="Proteomes" id="UP000029707">
    <property type="component" value="Unassembled WGS sequence"/>
</dbReference>
<evidence type="ECO:0000313" key="1">
    <source>
        <dbReference type="EMBL" id="TLE00544.1"/>
    </source>
</evidence>
<evidence type="ECO:0000313" key="2">
    <source>
        <dbReference type="Proteomes" id="UP000029707"/>
    </source>
</evidence>
<keyword evidence="2" id="KW-1185">Reference proteome</keyword>
<organism evidence="1 2">
    <name type="scientific">Helicobacter japonicus</name>
    <dbReference type="NCBI Taxonomy" id="425400"/>
    <lineage>
        <taxon>Bacteria</taxon>
        <taxon>Pseudomonadati</taxon>
        <taxon>Campylobacterota</taxon>
        <taxon>Epsilonproteobacteria</taxon>
        <taxon>Campylobacterales</taxon>
        <taxon>Helicobacteraceae</taxon>
        <taxon>Helicobacter</taxon>
    </lineage>
</organism>
<protein>
    <submittedName>
        <fullName evidence="1">Uncharacterized protein</fullName>
    </submittedName>
</protein>
<dbReference type="RefSeq" id="WP_138129826.1">
    <property type="nucleotide sequence ID" value="NZ_CAMRWY010000010.1"/>
</dbReference>
<gene>
    <name evidence="1" type="ORF">LS65_007585</name>
</gene>
<dbReference type="AlphaFoldDB" id="A0A4U8TK49"/>
<dbReference type="OrthoDB" id="9804145at2"/>
<accession>A0A4U8TK49</accession>
<name>A0A4U8TK49_9HELI</name>
<dbReference type="EMBL" id="JRMQ02000011">
    <property type="protein sequence ID" value="TLE00544.1"/>
    <property type="molecule type" value="Genomic_DNA"/>
</dbReference>
<reference evidence="1 2" key="1">
    <citation type="journal article" date="2014" name="Genome Announc.">
        <title>Draft genome sequences of eight enterohepatic helicobacter species isolated from both laboratory and wild rodents.</title>
        <authorList>
            <person name="Sheh A."/>
            <person name="Shen Z."/>
            <person name="Fox J.G."/>
        </authorList>
    </citation>
    <scope>NUCLEOTIDE SEQUENCE [LARGE SCALE GENOMIC DNA]</scope>
    <source>
        <strain evidence="1 2">MIT 01-6451</strain>
    </source>
</reference>
<proteinExistence type="predicted"/>
<comment type="caution">
    <text evidence="1">The sequence shown here is derived from an EMBL/GenBank/DDBJ whole genome shotgun (WGS) entry which is preliminary data.</text>
</comment>
<sequence>MNARDKVQGFESIFGKNGSKGLENQVFLYYFNPQGTANLSQELQNYTKSTIKEIFYLLSLYF</sequence>